<sequence length="151" mass="16686">AGDNYTVENFGLENPKFVLYAVDLISDNINTPVYTLQQEKGITAKDRGRFFTVLSSFDAVQYYDWSGTFPVSLGYPKIYTMGFDSVSDAQCRPVYEARSQYQAEQSWPSIYAPIITVDFGFDGTHAVSAHQQSGASCRKNGAASTLYMSPG</sequence>
<feature type="non-terminal residue" evidence="1">
    <location>
        <position position="151"/>
    </location>
</feature>
<name>A0AAV5WH21_9BILA</name>
<organism evidence="1 2">
    <name type="scientific">Pristionchus fissidentatus</name>
    <dbReference type="NCBI Taxonomy" id="1538716"/>
    <lineage>
        <taxon>Eukaryota</taxon>
        <taxon>Metazoa</taxon>
        <taxon>Ecdysozoa</taxon>
        <taxon>Nematoda</taxon>
        <taxon>Chromadorea</taxon>
        <taxon>Rhabditida</taxon>
        <taxon>Rhabditina</taxon>
        <taxon>Diplogasteromorpha</taxon>
        <taxon>Diplogasteroidea</taxon>
        <taxon>Neodiplogasteridae</taxon>
        <taxon>Pristionchus</taxon>
    </lineage>
</organism>
<protein>
    <submittedName>
        <fullName evidence="1">Uncharacterized protein</fullName>
    </submittedName>
</protein>
<dbReference type="AlphaFoldDB" id="A0AAV5WH21"/>
<comment type="caution">
    <text evidence="1">The sequence shown here is derived from an EMBL/GenBank/DDBJ whole genome shotgun (WGS) entry which is preliminary data.</text>
</comment>
<accession>A0AAV5WH21</accession>
<dbReference type="EMBL" id="BTSY01000006">
    <property type="protein sequence ID" value="GMT31226.1"/>
    <property type="molecule type" value="Genomic_DNA"/>
</dbReference>
<gene>
    <name evidence="1" type="ORF">PFISCL1PPCAC_22523</name>
</gene>
<reference evidence="1" key="1">
    <citation type="submission" date="2023-10" db="EMBL/GenBank/DDBJ databases">
        <title>Genome assembly of Pristionchus species.</title>
        <authorList>
            <person name="Yoshida K."/>
            <person name="Sommer R.J."/>
        </authorList>
    </citation>
    <scope>NUCLEOTIDE SEQUENCE</scope>
    <source>
        <strain evidence="1">RS5133</strain>
    </source>
</reference>
<dbReference type="Proteomes" id="UP001432322">
    <property type="component" value="Unassembled WGS sequence"/>
</dbReference>
<evidence type="ECO:0000313" key="2">
    <source>
        <dbReference type="Proteomes" id="UP001432322"/>
    </source>
</evidence>
<feature type="non-terminal residue" evidence="1">
    <location>
        <position position="1"/>
    </location>
</feature>
<keyword evidence="2" id="KW-1185">Reference proteome</keyword>
<proteinExistence type="predicted"/>
<evidence type="ECO:0000313" key="1">
    <source>
        <dbReference type="EMBL" id="GMT31226.1"/>
    </source>
</evidence>